<dbReference type="Proteomes" id="UP000230002">
    <property type="component" value="Unassembled WGS sequence"/>
</dbReference>
<gene>
    <name evidence="1" type="ORF">GSI_11125</name>
</gene>
<keyword evidence="2" id="KW-1185">Reference proteome</keyword>
<reference evidence="1 2" key="1">
    <citation type="journal article" date="2015" name="Sci. Rep.">
        <title>Chromosome-level genome map provides insights into diverse defense mechanisms in the medicinal fungus Ganoderma sinense.</title>
        <authorList>
            <person name="Zhu Y."/>
            <person name="Xu J."/>
            <person name="Sun C."/>
            <person name="Zhou S."/>
            <person name="Xu H."/>
            <person name="Nelson D.R."/>
            <person name="Qian J."/>
            <person name="Song J."/>
            <person name="Luo H."/>
            <person name="Xiang L."/>
            <person name="Li Y."/>
            <person name="Xu Z."/>
            <person name="Ji A."/>
            <person name="Wang L."/>
            <person name="Lu S."/>
            <person name="Hayward A."/>
            <person name="Sun W."/>
            <person name="Li X."/>
            <person name="Schwartz D.C."/>
            <person name="Wang Y."/>
            <person name="Chen S."/>
        </authorList>
    </citation>
    <scope>NUCLEOTIDE SEQUENCE [LARGE SCALE GENOMIC DNA]</scope>
    <source>
        <strain evidence="1 2">ZZ0214-1</strain>
    </source>
</reference>
<comment type="caution">
    <text evidence="1">The sequence shown here is derived from an EMBL/GenBank/DDBJ whole genome shotgun (WGS) entry which is preliminary data.</text>
</comment>
<dbReference type="AlphaFoldDB" id="A0A2G8RZ40"/>
<evidence type="ECO:0000313" key="2">
    <source>
        <dbReference type="Proteomes" id="UP000230002"/>
    </source>
</evidence>
<name>A0A2G8RZ40_9APHY</name>
<evidence type="ECO:0000313" key="1">
    <source>
        <dbReference type="EMBL" id="PIL26789.1"/>
    </source>
</evidence>
<accession>A0A2G8RZ40</accession>
<organism evidence="1 2">
    <name type="scientific">Ganoderma sinense ZZ0214-1</name>
    <dbReference type="NCBI Taxonomy" id="1077348"/>
    <lineage>
        <taxon>Eukaryota</taxon>
        <taxon>Fungi</taxon>
        <taxon>Dikarya</taxon>
        <taxon>Basidiomycota</taxon>
        <taxon>Agaricomycotina</taxon>
        <taxon>Agaricomycetes</taxon>
        <taxon>Polyporales</taxon>
        <taxon>Polyporaceae</taxon>
        <taxon>Ganoderma</taxon>
    </lineage>
</organism>
<dbReference type="EMBL" id="AYKW01000037">
    <property type="protein sequence ID" value="PIL26789.1"/>
    <property type="molecule type" value="Genomic_DNA"/>
</dbReference>
<protein>
    <submittedName>
        <fullName evidence="1">Uncharacterized protein</fullName>
    </submittedName>
</protein>
<proteinExistence type="predicted"/>
<sequence length="68" mass="7416">MVIKVAYEARNGGSIIKTRDGREAEAKVGDGQKQEGRMEAKWEAKIIMYASSKEAIELSCAGASNRLI</sequence>